<keyword evidence="3" id="KW-1185">Reference proteome</keyword>
<dbReference type="AlphaFoldDB" id="A0AAE1R783"/>
<evidence type="ECO:0000256" key="1">
    <source>
        <dbReference type="SAM" id="MobiDB-lite"/>
    </source>
</evidence>
<protein>
    <submittedName>
        <fullName evidence="2">Uncharacterized protein</fullName>
    </submittedName>
</protein>
<feature type="compositionally biased region" description="Polar residues" evidence="1">
    <location>
        <begin position="99"/>
        <end position="117"/>
    </location>
</feature>
<evidence type="ECO:0000313" key="3">
    <source>
        <dbReference type="Proteomes" id="UP001291623"/>
    </source>
</evidence>
<dbReference type="Proteomes" id="UP001291623">
    <property type="component" value="Unassembled WGS sequence"/>
</dbReference>
<organism evidence="2 3">
    <name type="scientific">Anisodus tanguticus</name>
    <dbReference type="NCBI Taxonomy" id="243964"/>
    <lineage>
        <taxon>Eukaryota</taxon>
        <taxon>Viridiplantae</taxon>
        <taxon>Streptophyta</taxon>
        <taxon>Embryophyta</taxon>
        <taxon>Tracheophyta</taxon>
        <taxon>Spermatophyta</taxon>
        <taxon>Magnoliopsida</taxon>
        <taxon>eudicotyledons</taxon>
        <taxon>Gunneridae</taxon>
        <taxon>Pentapetalae</taxon>
        <taxon>asterids</taxon>
        <taxon>lamiids</taxon>
        <taxon>Solanales</taxon>
        <taxon>Solanaceae</taxon>
        <taxon>Solanoideae</taxon>
        <taxon>Hyoscyameae</taxon>
        <taxon>Anisodus</taxon>
    </lineage>
</organism>
<gene>
    <name evidence="2" type="ORF">RND71_035178</name>
</gene>
<sequence>MGRNDEQQVEIIEERAKITNIEATLQGKLSTINREATTVNQYPESESKNTKRALEISSQKSRSPVLPESDSMIQNTPRFAARRSQHSNQHPYEHKPPMNTESSNQNEPQQPCRLSSSPFTEDLSKAIIFKGLDEPLDISYPCDDNNPIDIDEPSDISRIPRYAKLSAVPNVATDAITSQATSEETQTPTSSNSSKPDSSAMSDSDIENNVSSIRYNRTYVVYYLANSLSHGMENKKKNNKSCTQMTVKELKCEISRD</sequence>
<proteinExistence type="predicted"/>
<feature type="region of interest" description="Disordered" evidence="1">
    <location>
        <begin position="36"/>
        <end position="117"/>
    </location>
</feature>
<evidence type="ECO:0000313" key="2">
    <source>
        <dbReference type="EMBL" id="KAK4345002.1"/>
    </source>
</evidence>
<feature type="compositionally biased region" description="Polar residues" evidence="1">
    <location>
        <begin position="177"/>
        <end position="189"/>
    </location>
</feature>
<accession>A0AAE1R783</accession>
<comment type="caution">
    <text evidence="2">The sequence shown here is derived from an EMBL/GenBank/DDBJ whole genome shotgun (WGS) entry which is preliminary data.</text>
</comment>
<reference evidence="2" key="1">
    <citation type="submission" date="2023-12" db="EMBL/GenBank/DDBJ databases">
        <title>Genome assembly of Anisodus tanguticus.</title>
        <authorList>
            <person name="Wang Y.-J."/>
        </authorList>
    </citation>
    <scope>NUCLEOTIDE SEQUENCE</scope>
    <source>
        <strain evidence="2">KB-2021</strain>
        <tissue evidence="2">Leaf</tissue>
    </source>
</reference>
<feature type="region of interest" description="Disordered" evidence="1">
    <location>
        <begin position="177"/>
        <end position="205"/>
    </location>
</feature>
<dbReference type="EMBL" id="JAVYJV010000019">
    <property type="protein sequence ID" value="KAK4345002.1"/>
    <property type="molecule type" value="Genomic_DNA"/>
</dbReference>
<feature type="compositionally biased region" description="Low complexity" evidence="1">
    <location>
        <begin position="190"/>
        <end position="203"/>
    </location>
</feature>
<name>A0AAE1R783_9SOLA</name>
<feature type="compositionally biased region" description="Basic and acidic residues" evidence="1">
    <location>
        <begin position="45"/>
        <end position="54"/>
    </location>
</feature>